<evidence type="ECO:0000256" key="4">
    <source>
        <dbReference type="ARBA" id="ARBA00022786"/>
    </source>
</evidence>
<dbReference type="Proteomes" id="UP001497382">
    <property type="component" value="Unassembled WGS sequence"/>
</dbReference>
<sequence length="356" mass="41086">MGNNVSDLILKTDIQNVTGNFKRYEFTWLLNGFCSSKLGAGTCVSSQKFASEIGNDKDWWQIIMYPDGYNHRVGGFISLWLKRFSDNERLVTFTCAILNSEFKQIIKKTTHRKLALESVVGWTTFCKRTLIESDKTVLRNGNLKLVFTLDIFSNEDVLDPAVEDYDPNQRVRSHEVCESMKQLLDYGIFSDLTLVVDSHEFHVHKAILSARSDVFSNMLAPRLGENSPDRIEIEDISKEGVQEMLSFIYTGRLADEMKEDILCELFYAAEKYKLWLLKKMCSIIAANNLNNDNVLQILLLADKHHSLKLKDMCVRYISGNVLEIQRQRGWYDLMMHHPEMVNAIVEYLSRRDDDSP</sequence>
<feature type="domain" description="BTB" evidence="6">
    <location>
        <begin position="190"/>
        <end position="257"/>
    </location>
</feature>
<dbReference type="GO" id="GO:0030163">
    <property type="term" value="P:protein catabolic process"/>
    <property type="evidence" value="ECO:0007669"/>
    <property type="project" value="UniProtKB-ARBA"/>
</dbReference>
<dbReference type="PANTHER" id="PTHR24413">
    <property type="entry name" value="SPECKLE-TYPE POZ PROTEIN"/>
    <property type="match status" value="1"/>
</dbReference>
<evidence type="ECO:0000313" key="8">
    <source>
        <dbReference type="EMBL" id="CAL1285562.1"/>
    </source>
</evidence>
<keyword evidence="9" id="KW-1185">Reference proteome</keyword>
<dbReference type="InterPro" id="IPR011333">
    <property type="entry name" value="SKP1/BTB/POZ_sf"/>
</dbReference>
<dbReference type="SUPFAM" id="SSF49599">
    <property type="entry name" value="TRAF domain-like"/>
    <property type="match status" value="1"/>
</dbReference>
<dbReference type="GO" id="GO:0005634">
    <property type="term" value="C:nucleus"/>
    <property type="evidence" value="ECO:0007669"/>
    <property type="project" value="UniProtKB-SubCell"/>
</dbReference>
<comment type="caution">
    <text evidence="8">The sequence shown here is derived from an EMBL/GenBank/DDBJ whole genome shotgun (WGS) entry which is preliminary data.</text>
</comment>
<dbReference type="InterPro" id="IPR000210">
    <property type="entry name" value="BTB/POZ_dom"/>
</dbReference>
<name>A0AAV2ANN5_9ARAC</name>
<dbReference type="PROSITE" id="PS50097">
    <property type="entry name" value="BTB"/>
    <property type="match status" value="1"/>
</dbReference>
<protein>
    <submittedName>
        <fullName evidence="8">Uncharacterized protein</fullName>
    </submittedName>
</protein>
<dbReference type="PROSITE" id="PS50144">
    <property type="entry name" value="MATH"/>
    <property type="match status" value="1"/>
</dbReference>
<evidence type="ECO:0000256" key="1">
    <source>
        <dbReference type="ARBA" id="ARBA00004123"/>
    </source>
</evidence>
<dbReference type="InterPro" id="IPR056423">
    <property type="entry name" value="BACK_BPM_SPOP"/>
</dbReference>
<dbReference type="InterPro" id="IPR002083">
    <property type="entry name" value="MATH/TRAF_dom"/>
</dbReference>
<dbReference type="SMART" id="SM00225">
    <property type="entry name" value="BTB"/>
    <property type="match status" value="1"/>
</dbReference>
<organism evidence="8 9">
    <name type="scientific">Larinioides sclopetarius</name>
    <dbReference type="NCBI Taxonomy" id="280406"/>
    <lineage>
        <taxon>Eukaryota</taxon>
        <taxon>Metazoa</taxon>
        <taxon>Ecdysozoa</taxon>
        <taxon>Arthropoda</taxon>
        <taxon>Chelicerata</taxon>
        <taxon>Arachnida</taxon>
        <taxon>Araneae</taxon>
        <taxon>Araneomorphae</taxon>
        <taxon>Entelegynae</taxon>
        <taxon>Araneoidea</taxon>
        <taxon>Araneidae</taxon>
        <taxon>Larinioides</taxon>
    </lineage>
</organism>
<accession>A0AAV2ANN5</accession>
<evidence type="ECO:0000313" key="9">
    <source>
        <dbReference type="Proteomes" id="UP001497382"/>
    </source>
</evidence>
<evidence type="ECO:0000256" key="5">
    <source>
        <dbReference type="ARBA" id="ARBA00023242"/>
    </source>
</evidence>
<evidence type="ECO:0000259" key="6">
    <source>
        <dbReference type="PROSITE" id="PS50097"/>
    </source>
</evidence>
<dbReference type="Pfam" id="PF00651">
    <property type="entry name" value="BTB"/>
    <property type="match status" value="1"/>
</dbReference>
<keyword evidence="5" id="KW-0539">Nucleus</keyword>
<comment type="pathway">
    <text evidence="2">Protein modification; protein ubiquitination.</text>
</comment>
<dbReference type="Gene3D" id="1.25.40.420">
    <property type="match status" value="1"/>
</dbReference>
<gene>
    <name evidence="8" type="ORF">LARSCL_LOCUS13781</name>
</gene>
<comment type="similarity">
    <text evidence="3">Belongs to the Tdpoz family.</text>
</comment>
<dbReference type="Pfam" id="PF24570">
    <property type="entry name" value="BACK_BPM_SPOP"/>
    <property type="match status" value="1"/>
</dbReference>
<reference evidence="8 9" key="1">
    <citation type="submission" date="2024-04" db="EMBL/GenBank/DDBJ databases">
        <authorList>
            <person name="Rising A."/>
            <person name="Reimegard J."/>
            <person name="Sonavane S."/>
            <person name="Akerstrom W."/>
            <person name="Nylinder S."/>
            <person name="Hedman E."/>
            <person name="Kallberg Y."/>
        </authorList>
    </citation>
    <scope>NUCLEOTIDE SEQUENCE [LARGE SCALE GENOMIC DNA]</scope>
</reference>
<dbReference type="SUPFAM" id="SSF54695">
    <property type="entry name" value="POZ domain"/>
    <property type="match status" value="1"/>
</dbReference>
<dbReference type="Gene3D" id="2.60.210.10">
    <property type="entry name" value="Apoptosis, Tumor Necrosis Factor Receptor Associated Protein 2, Chain A"/>
    <property type="match status" value="1"/>
</dbReference>
<evidence type="ECO:0000259" key="7">
    <source>
        <dbReference type="PROSITE" id="PS50144"/>
    </source>
</evidence>
<dbReference type="CDD" id="cd18186">
    <property type="entry name" value="BTB_POZ_ZBTB_KLHL-like"/>
    <property type="match status" value="1"/>
</dbReference>
<dbReference type="EMBL" id="CAXIEN010000192">
    <property type="protein sequence ID" value="CAL1285562.1"/>
    <property type="molecule type" value="Genomic_DNA"/>
</dbReference>
<dbReference type="Gene3D" id="3.30.710.10">
    <property type="entry name" value="Potassium Channel Kv1.1, Chain A"/>
    <property type="match status" value="1"/>
</dbReference>
<keyword evidence="4" id="KW-0833">Ubl conjugation pathway</keyword>
<dbReference type="Pfam" id="PF22486">
    <property type="entry name" value="MATH_2"/>
    <property type="match status" value="1"/>
</dbReference>
<feature type="domain" description="MATH" evidence="7">
    <location>
        <begin position="23"/>
        <end position="149"/>
    </location>
</feature>
<dbReference type="AlphaFoldDB" id="A0AAV2ANN5"/>
<dbReference type="CDD" id="cd00121">
    <property type="entry name" value="MATH"/>
    <property type="match status" value="1"/>
</dbReference>
<comment type="subcellular location">
    <subcellularLocation>
        <location evidence="1">Nucleus</location>
    </subcellularLocation>
</comment>
<proteinExistence type="inferred from homology"/>
<evidence type="ECO:0000256" key="3">
    <source>
        <dbReference type="ARBA" id="ARBA00010846"/>
    </source>
</evidence>
<dbReference type="InterPro" id="IPR008974">
    <property type="entry name" value="TRAF-like"/>
</dbReference>
<evidence type="ECO:0000256" key="2">
    <source>
        <dbReference type="ARBA" id="ARBA00004906"/>
    </source>
</evidence>